<protein>
    <submittedName>
        <fullName evidence="3">GPW/gp25 family protein</fullName>
    </submittedName>
</protein>
<keyword evidence="4" id="KW-1185">Reference proteome</keyword>
<dbReference type="RefSeq" id="WP_213043567.1">
    <property type="nucleotide sequence ID" value="NZ_CAJNBJ010000017.1"/>
</dbReference>
<proteinExistence type="predicted"/>
<dbReference type="PANTHER" id="PTHR38595">
    <property type="entry name" value="CYTOPLASMIC PROTEIN-RELATED"/>
    <property type="match status" value="1"/>
</dbReference>
<feature type="domain" description="IraD/Gp25-like" evidence="2">
    <location>
        <begin position="29"/>
        <end position="116"/>
    </location>
</feature>
<dbReference type="NCBIfam" id="TIGR03357">
    <property type="entry name" value="VI_zyme"/>
    <property type="match status" value="1"/>
</dbReference>
<reference evidence="3 4" key="1">
    <citation type="submission" date="2021-02" db="EMBL/GenBank/DDBJ databases">
        <authorList>
            <person name="Han P."/>
        </authorList>
    </citation>
    <scope>NUCLEOTIDE SEQUENCE [LARGE SCALE GENOMIC DNA]</scope>
    <source>
        <strain evidence="3">Candidatus Nitrospira sp. ZN2</strain>
    </source>
</reference>
<evidence type="ECO:0000313" key="4">
    <source>
        <dbReference type="Proteomes" id="UP000675880"/>
    </source>
</evidence>
<dbReference type="SUPFAM" id="SSF160719">
    <property type="entry name" value="gpW/gp25-like"/>
    <property type="match status" value="1"/>
</dbReference>
<organism evidence="3 4">
    <name type="scientific">Nitrospira defluvii</name>
    <dbReference type="NCBI Taxonomy" id="330214"/>
    <lineage>
        <taxon>Bacteria</taxon>
        <taxon>Pseudomonadati</taxon>
        <taxon>Nitrospirota</taxon>
        <taxon>Nitrospiria</taxon>
        <taxon>Nitrospirales</taxon>
        <taxon>Nitrospiraceae</taxon>
        <taxon>Nitrospira</taxon>
    </lineage>
</organism>
<dbReference type="InterPro" id="IPR007048">
    <property type="entry name" value="IraD/Gp25-like"/>
</dbReference>
<dbReference type="InterPro" id="IPR053176">
    <property type="entry name" value="T6SS_TssE1-like"/>
</dbReference>
<evidence type="ECO:0000313" key="3">
    <source>
        <dbReference type="EMBL" id="CAE6781866.1"/>
    </source>
</evidence>
<dbReference type="PANTHER" id="PTHR38595:SF2">
    <property type="entry name" value="TYPE VI SECRETION SYSTEM BASEPLATE SUBUNIT TSSE"/>
    <property type="match status" value="1"/>
</dbReference>
<feature type="region of interest" description="Disordered" evidence="1">
    <location>
        <begin position="1"/>
        <end position="25"/>
    </location>
</feature>
<accession>A0ABM8S0F5</accession>
<name>A0ABM8S0F5_9BACT</name>
<comment type="caution">
    <text evidence="3">The sequence shown here is derived from an EMBL/GenBank/DDBJ whole genome shotgun (WGS) entry which is preliminary data.</text>
</comment>
<dbReference type="Pfam" id="PF04965">
    <property type="entry name" value="GPW_gp25"/>
    <property type="match status" value="1"/>
</dbReference>
<dbReference type="Proteomes" id="UP000675880">
    <property type="component" value="Unassembled WGS sequence"/>
</dbReference>
<sequence>MGREGRLLERLGDERSASPKAPRESPHLLAESILRHLRKLLNTRPDQVLIQPDYGMPDLTELVQDQAAAVEEVQAAILRTITRFEPRLHDVSVTHVPSEPGQSILRFEIAGALISEREPHVEFRTEISPAGRVEIAE</sequence>
<dbReference type="EMBL" id="CAJNBJ010000017">
    <property type="protein sequence ID" value="CAE6781866.1"/>
    <property type="molecule type" value="Genomic_DNA"/>
</dbReference>
<dbReference type="Gene3D" id="3.10.450.40">
    <property type="match status" value="1"/>
</dbReference>
<dbReference type="InterPro" id="IPR017737">
    <property type="entry name" value="TssE1-like"/>
</dbReference>
<evidence type="ECO:0000259" key="2">
    <source>
        <dbReference type="Pfam" id="PF04965"/>
    </source>
</evidence>
<gene>
    <name evidence="3" type="ORF">NSPZN2_40794</name>
</gene>
<evidence type="ECO:0000256" key="1">
    <source>
        <dbReference type="SAM" id="MobiDB-lite"/>
    </source>
</evidence>